<reference evidence="2 3" key="1">
    <citation type="submission" date="2017-06" db="EMBL/GenBank/DDBJ databases">
        <title>Description of Avrilella dinanensis gen. nov. sp. nov.</title>
        <authorList>
            <person name="Leyer C."/>
            <person name="Sassi M."/>
            <person name="Minet J."/>
            <person name="Kayal S."/>
            <person name="Cattoir V."/>
        </authorList>
    </citation>
    <scope>NUCLEOTIDE SEQUENCE [LARGE SCALE GENOMIC DNA]</scope>
    <source>
        <strain evidence="2 3">UR159</strain>
    </source>
</reference>
<evidence type="ECO:0000313" key="3">
    <source>
        <dbReference type="Proteomes" id="UP000231960"/>
    </source>
</evidence>
<dbReference type="InterPro" id="IPR002798">
    <property type="entry name" value="SpoIIM-like"/>
</dbReference>
<feature type="transmembrane region" description="Helical" evidence="1">
    <location>
        <begin position="99"/>
        <end position="120"/>
    </location>
</feature>
<keyword evidence="3" id="KW-1185">Reference proteome</keyword>
<gene>
    <name evidence="2" type="ORF">CDL10_02435</name>
</gene>
<dbReference type="Pfam" id="PF01944">
    <property type="entry name" value="SpoIIM"/>
    <property type="match status" value="1"/>
</dbReference>
<dbReference type="RefSeq" id="WP_100677062.1">
    <property type="nucleotide sequence ID" value="NZ_NIPO01000001.1"/>
</dbReference>
<keyword evidence="1" id="KW-0472">Membrane</keyword>
<feature type="transmembrane region" description="Helical" evidence="1">
    <location>
        <begin position="223"/>
        <end position="242"/>
    </location>
</feature>
<sequence length="322" mass="37043">MREVAFIKQNRDKWVEYEKVISGGVKKTPDEMADMYVQLINDLSFAQTYYPKSKLTKYLNFLSAQIYQKVYKTKRYDQNKFARFFKSDVPLTVYAHRKYVYFAFAVFFIFVGIGVISAAYDDTFVRLIMGDYYVNTTLENIKNGDPMAVYQSSSNWGSAGGITLNNLYVGLRCYLYGIAGGIGTLLFVIYNAIMLGSFQYFFYEEGVFMESVRGIWLHGSMEIFAIVIESAAGFILGASILFPKTYSRLNSFKIGFKNSFKIYISTIPFTIFAGIIEGYITRYAQAMPNILNYLIIFGTLGLISYYYLIYPKKVYQKLNKHV</sequence>
<evidence type="ECO:0000313" key="2">
    <source>
        <dbReference type="EMBL" id="PJR03494.1"/>
    </source>
</evidence>
<protein>
    <recommendedName>
        <fullName evidence="4">Stage II sporulation protein M</fullName>
    </recommendedName>
</protein>
<comment type="caution">
    <text evidence="2">The sequence shown here is derived from an EMBL/GenBank/DDBJ whole genome shotgun (WGS) entry which is preliminary data.</text>
</comment>
<evidence type="ECO:0008006" key="4">
    <source>
        <dbReference type="Google" id="ProtNLM"/>
    </source>
</evidence>
<dbReference type="EMBL" id="NIPO01000001">
    <property type="protein sequence ID" value="PJR03494.1"/>
    <property type="molecule type" value="Genomic_DNA"/>
</dbReference>
<accession>A0A2M9R3Q2</accession>
<keyword evidence="1" id="KW-0812">Transmembrane</keyword>
<organism evidence="2 3">
    <name type="scientific">Avrilella dinanensis</name>
    <dbReference type="NCBI Taxonomy" id="2008672"/>
    <lineage>
        <taxon>Bacteria</taxon>
        <taxon>Pseudomonadati</taxon>
        <taxon>Bacteroidota</taxon>
        <taxon>Flavobacteriia</taxon>
        <taxon>Flavobacteriales</taxon>
        <taxon>Flavobacteriaceae</taxon>
        <taxon>Avrilella</taxon>
    </lineage>
</organism>
<dbReference type="Proteomes" id="UP000231960">
    <property type="component" value="Unassembled WGS sequence"/>
</dbReference>
<feature type="transmembrane region" description="Helical" evidence="1">
    <location>
        <begin position="262"/>
        <end position="284"/>
    </location>
</feature>
<dbReference type="PANTHER" id="PTHR35337">
    <property type="entry name" value="SLR1478 PROTEIN"/>
    <property type="match status" value="1"/>
</dbReference>
<feature type="transmembrane region" description="Helical" evidence="1">
    <location>
        <begin position="290"/>
        <end position="310"/>
    </location>
</feature>
<dbReference type="AlphaFoldDB" id="A0A2M9R3Q2"/>
<evidence type="ECO:0000256" key="1">
    <source>
        <dbReference type="SAM" id="Phobius"/>
    </source>
</evidence>
<proteinExistence type="predicted"/>
<dbReference type="OrthoDB" id="9800053at2"/>
<feature type="transmembrane region" description="Helical" evidence="1">
    <location>
        <begin position="174"/>
        <end position="203"/>
    </location>
</feature>
<dbReference type="PANTHER" id="PTHR35337:SF1">
    <property type="entry name" value="SLR1478 PROTEIN"/>
    <property type="match status" value="1"/>
</dbReference>
<keyword evidence="1" id="KW-1133">Transmembrane helix</keyword>
<name>A0A2M9R3Q2_9FLAO</name>